<dbReference type="AlphaFoldDB" id="A0A4R0HFU2"/>
<dbReference type="OrthoDB" id="3372479at2"/>
<proteinExistence type="predicted"/>
<dbReference type="EMBL" id="SJJZ01000002">
    <property type="protein sequence ID" value="TCC07732.1"/>
    <property type="molecule type" value="Genomic_DNA"/>
</dbReference>
<dbReference type="Proteomes" id="UP000292346">
    <property type="component" value="Unassembled WGS sequence"/>
</dbReference>
<dbReference type="RefSeq" id="WP_131338487.1">
    <property type="nucleotide sequence ID" value="NZ_SJJZ01000002.1"/>
</dbReference>
<name>A0A4R0HFU2_9ACTN</name>
<feature type="coiled-coil region" evidence="1">
    <location>
        <begin position="14"/>
        <end position="48"/>
    </location>
</feature>
<evidence type="ECO:0000313" key="3">
    <source>
        <dbReference type="Proteomes" id="UP000292346"/>
    </source>
</evidence>
<accession>A0A4R0HFU2</accession>
<gene>
    <name evidence="2" type="ORF">E0H45_17380</name>
</gene>
<protein>
    <submittedName>
        <fullName evidence="2">Uncharacterized protein</fullName>
    </submittedName>
</protein>
<comment type="caution">
    <text evidence="2">The sequence shown here is derived from an EMBL/GenBank/DDBJ whole genome shotgun (WGS) entry which is preliminary data.</text>
</comment>
<evidence type="ECO:0000256" key="1">
    <source>
        <dbReference type="SAM" id="Coils"/>
    </source>
</evidence>
<keyword evidence="3" id="KW-1185">Reference proteome</keyword>
<evidence type="ECO:0000313" key="2">
    <source>
        <dbReference type="EMBL" id="TCC07732.1"/>
    </source>
</evidence>
<sequence>MFAPAHIQRTVEALADADELADRIETQAQSFRRRIAAAESTMERLRRAIEVGWDPETLTEQYNAAAADKRAAEVGPKAVDPVPQLTADDIRALVTQLGDMAKALDLADRNDLAELYEALGLAIAYDHRLQMADVAITPALRGVKKGVRGGT</sequence>
<keyword evidence="1" id="KW-0175">Coiled coil</keyword>
<organism evidence="2 3">
    <name type="scientific">Kribbella soli</name>
    <dbReference type="NCBI Taxonomy" id="1124743"/>
    <lineage>
        <taxon>Bacteria</taxon>
        <taxon>Bacillati</taxon>
        <taxon>Actinomycetota</taxon>
        <taxon>Actinomycetes</taxon>
        <taxon>Propionibacteriales</taxon>
        <taxon>Kribbellaceae</taxon>
        <taxon>Kribbella</taxon>
    </lineage>
</organism>
<reference evidence="2 3" key="1">
    <citation type="submission" date="2019-02" db="EMBL/GenBank/DDBJ databases">
        <title>Kribbella capetownensis sp. nov. and Kribbella speibonae sp. nov., isolated from soil.</title>
        <authorList>
            <person name="Curtis S.M."/>
            <person name="Norton I."/>
            <person name="Everest G.J."/>
            <person name="Meyers P.R."/>
        </authorList>
    </citation>
    <scope>NUCLEOTIDE SEQUENCE [LARGE SCALE GENOMIC DNA]</scope>
    <source>
        <strain evidence="2 3">KCTC 29219</strain>
    </source>
</reference>